<dbReference type="Proteomes" id="UP000247773">
    <property type="component" value="Genome"/>
</dbReference>
<accession>A0A2U7NRY3</accession>
<evidence type="ECO:0000313" key="3">
    <source>
        <dbReference type="Proteomes" id="UP000247773"/>
    </source>
</evidence>
<dbReference type="EMBL" id="KY971610">
    <property type="protein sequence ID" value="ASD52012.1"/>
    <property type="molecule type" value="Genomic_DNA"/>
</dbReference>
<sequence length="110" mass="12643">MPWLNLKTIGIIAILAFVLRTLWLDHQVGALTTELATTSAKYETLKESVDSIKDINTGRQERREQLTKQNNKLNDDANRENLLLEKPKLVESLIGKSIFEFMEKVEDQTK</sequence>
<evidence type="ECO:0008006" key="4">
    <source>
        <dbReference type="Google" id="ProtNLM"/>
    </source>
</evidence>
<keyword evidence="3" id="KW-1185">Reference proteome</keyword>
<protein>
    <recommendedName>
        <fullName evidence="4">I-spanin</fullName>
    </recommendedName>
</protein>
<organism evidence="2 3">
    <name type="scientific">Pseudomonas phage PspYZU05</name>
    <dbReference type="NCBI Taxonomy" id="1983556"/>
    <lineage>
        <taxon>Viruses</taxon>
        <taxon>Duplodnaviria</taxon>
        <taxon>Heunggongvirae</taxon>
        <taxon>Uroviricota</taxon>
        <taxon>Caudoviricetes</taxon>
        <taxon>Pantevenvirales</taxon>
        <taxon>Straboviridae</taxon>
        <taxon>Jiangsuvirus</taxon>
        <taxon>Jiangsuvirus pspyzu05</taxon>
    </lineage>
</organism>
<evidence type="ECO:0000313" key="2">
    <source>
        <dbReference type="EMBL" id="ASD52012.1"/>
    </source>
</evidence>
<name>A0A2U7NRY3_9CAUD</name>
<reference evidence="2 3" key="1">
    <citation type="submission" date="2017-04" db="EMBL/GenBank/DDBJ databases">
        <title>Isolation of lytic bacteriophages infecting Pseudomonas strains for biocontrol of fish and shrimp spoilage during chilled storage.</title>
        <authorList>
            <person name="Yang Z."/>
            <person name="Tao X."/>
            <person name="Gao L."/>
            <person name="Rao S."/>
        </authorList>
    </citation>
    <scope>NUCLEOTIDE SEQUENCE [LARGE SCALE GENOMIC DNA]</scope>
</reference>
<gene>
    <name evidence="2" type="ORF">PspYZU05_60</name>
</gene>
<evidence type="ECO:0000256" key="1">
    <source>
        <dbReference type="SAM" id="MobiDB-lite"/>
    </source>
</evidence>
<feature type="region of interest" description="Disordered" evidence="1">
    <location>
        <begin position="56"/>
        <end position="79"/>
    </location>
</feature>
<proteinExistence type="predicted"/>